<keyword evidence="5" id="KW-1185">Reference proteome</keyword>
<dbReference type="PANTHER" id="PTHR37299:SF1">
    <property type="entry name" value="STAGE 0 SPORULATION PROTEIN A HOMOLOG"/>
    <property type="match status" value="1"/>
</dbReference>
<dbReference type="InterPro" id="IPR007492">
    <property type="entry name" value="LytTR_DNA-bd_dom"/>
</dbReference>
<name>A0A3N5Y9U7_9ALTE</name>
<dbReference type="Proteomes" id="UP000275281">
    <property type="component" value="Unassembled WGS sequence"/>
</dbReference>
<keyword evidence="1" id="KW-0902">Two-component regulatory system</keyword>
<accession>A0A3N5Y9U7</accession>
<evidence type="ECO:0000256" key="1">
    <source>
        <dbReference type="ARBA" id="ARBA00023012"/>
    </source>
</evidence>
<keyword evidence="2" id="KW-1133">Transmembrane helix</keyword>
<dbReference type="PANTHER" id="PTHR37299">
    <property type="entry name" value="TRANSCRIPTIONAL REGULATOR-RELATED"/>
    <property type="match status" value="1"/>
</dbReference>
<proteinExistence type="predicted"/>
<comment type="caution">
    <text evidence="4">The sequence shown here is derived from an EMBL/GenBank/DDBJ whole genome shotgun (WGS) entry which is preliminary data.</text>
</comment>
<dbReference type="EMBL" id="RPOK01000001">
    <property type="protein sequence ID" value="RPJ68129.1"/>
    <property type="molecule type" value="Genomic_DNA"/>
</dbReference>
<evidence type="ECO:0000313" key="4">
    <source>
        <dbReference type="EMBL" id="RPJ68129.1"/>
    </source>
</evidence>
<dbReference type="GO" id="GO:0000156">
    <property type="term" value="F:phosphorelay response regulator activity"/>
    <property type="evidence" value="ECO:0007669"/>
    <property type="project" value="InterPro"/>
</dbReference>
<evidence type="ECO:0000313" key="5">
    <source>
        <dbReference type="Proteomes" id="UP000275281"/>
    </source>
</evidence>
<evidence type="ECO:0000259" key="3">
    <source>
        <dbReference type="PROSITE" id="PS50930"/>
    </source>
</evidence>
<keyword evidence="2" id="KW-0472">Membrane</keyword>
<dbReference type="PROSITE" id="PS50930">
    <property type="entry name" value="HTH_LYTTR"/>
    <property type="match status" value="1"/>
</dbReference>
<dbReference type="GO" id="GO:0003677">
    <property type="term" value="F:DNA binding"/>
    <property type="evidence" value="ECO:0007669"/>
    <property type="project" value="InterPro"/>
</dbReference>
<dbReference type="OrthoDB" id="236568at2"/>
<feature type="transmembrane region" description="Helical" evidence="2">
    <location>
        <begin position="7"/>
        <end position="29"/>
    </location>
</feature>
<dbReference type="Gene3D" id="2.40.50.1020">
    <property type="entry name" value="LytTr DNA-binding domain"/>
    <property type="match status" value="1"/>
</dbReference>
<dbReference type="SMART" id="SM00850">
    <property type="entry name" value="LytTR"/>
    <property type="match status" value="1"/>
</dbReference>
<dbReference type="AlphaFoldDB" id="A0A3N5Y9U7"/>
<feature type="domain" description="HTH LytTR-type" evidence="3">
    <location>
        <begin position="157"/>
        <end position="259"/>
    </location>
</feature>
<organism evidence="4 5">
    <name type="scientific">Alteromonas sediminis</name>
    <dbReference type="NCBI Taxonomy" id="2259342"/>
    <lineage>
        <taxon>Bacteria</taxon>
        <taxon>Pseudomonadati</taxon>
        <taxon>Pseudomonadota</taxon>
        <taxon>Gammaproteobacteria</taxon>
        <taxon>Alteromonadales</taxon>
        <taxon>Alteromonadaceae</taxon>
        <taxon>Alteromonas/Salinimonas group</taxon>
        <taxon>Alteromonas</taxon>
    </lineage>
</organism>
<feature type="transmembrane region" description="Helical" evidence="2">
    <location>
        <begin position="73"/>
        <end position="97"/>
    </location>
</feature>
<gene>
    <name evidence="4" type="ORF">DRW07_01580</name>
</gene>
<evidence type="ECO:0000256" key="2">
    <source>
        <dbReference type="SAM" id="Phobius"/>
    </source>
</evidence>
<dbReference type="InterPro" id="IPR046947">
    <property type="entry name" value="LytR-like"/>
</dbReference>
<keyword evidence="2" id="KW-0812">Transmembrane</keyword>
<sequence length="259" mass="29567">MTYLKQLSVQIGVSVSAFFLFAYTLLFMLSNNLSFISAFIGAFINTATLLFWSIGAIAILKRLINHVHFWKQVPLHILLSFLFSMLWYFSITVIFGWKNGNFMGAFSVEPFSTVAFIWQFFQGLVIYLLLLSVTISWQNWLSSQSQKKDPHQNISKLLVKEGEEILAVPIDSIICISGAGDYSEIVTPEKTYLTRKRLNEFEKLLPSEFIRVHRSHLININKMTKAQPIGGGRLRIYQQNNVTVDTSRTGSRLLRDVAS</sequence>
<feature type="transmembrane region" description="Helical" evidence="2">
    <location>
        <begin position="117"/>
        <end position="137"/>
    </location>
</feature>
<feature type="transmembrane region" description="Helical" evidence="2">
    <location>
        <begin position="35"/>
        <end position="61"/>
    </location>
</feature>
<dbReference type="RefSeq" id="WP_124026131.1">
    <property type="nucleotide sequence ID" value="NZ_JBHRSN010000005.1"/>
</dbReference>
<reference evidence="4 5" key="1">
    <citation type="submission" date="2018-11" db="EMBL/GenBank/DDBJ databases">
        <authorList>
            <person name="Ye M.-Q."/>
            <person name="Du Z.-J."/>
        </authorList>
    </citation>
    <scope>NUCLEOTIDE SEQUENCE [LARGE SCALE GENOMIC DNA]</scope>
    <source>
        <strain evidence="4 5">U0105</strain>
    </source>
</reference>
<protein>
    <submittedName>
        <fullName evidence="4">LytTR family transcriptional regulator</fullName>
    </submittedName>
</protein>
<dbReference type="Pfam" id="PF04397">
    <property type="entry name" value="LytTR"/>
    <property type="match status" value="1"/>
</dbReference>